<dbReference type="CDD" id="cd22157">
    <property type="entry name" value="F-box_AtFBW1-like"/>
    <property type="match status" value="1"/>
</dbReference>
<reference evidence="3" key="1">
    <citation type="journal article" date="2025" name="Foods">
        <title>Unveiling the Microbial Signatures of Arabica Coffee Cherries: Insights into Ripeness Specific Diversity, Functional Traits, and Implications for Quality and Safety.</title>
        <authorList>
            <consortium name="RefSeq"/>
            <person name="Tenea G.N."/>
            <person name="Cifuentes V."/>
            <person name="Reyes P."/>
            <person name="Cevallos-Vallejos M."/>
        </authorList>
    </citation>
    <scope>NUCLEOTIDE SEQUENCE [LARGE SCALE GENOMIC DNA]</scope>
</reference>
<dbReference type="Gene3D" id="1.20.1280.50">
    <property type="match status" value="1"/>
</dbReference>
<evidence type="ECO:0000313" key="3">
    <source>
        <dbReference type="Proteomes" id="UP001652660"/>
    </source>
</evidence>
<keyword evidence="1" id="KW-0472">Membrane</keyword>
<keyword evidence="3" id="KW-1185">Reference proteome</keyword>
<dbReference type="SUPFAM" id="SSF81383">
    <property type="entry name" value="F-box domain"/>
    <property type="match status" value="1"/>
</dbReference>
<dbReference type="Proteomes" id="UP001652660">
    <property type="component" value="Chromosome 2e"/>
</dbReference>
<dbReference type="RefSeq" id="XP_027114971.1">
    <property type="nucleotide sequence ID" value="XM_027259170.2"/>
</dbReference>
<sequence length="478" mass="54783">MGKTLKKNPINPFRLLKIIMTSITSACLSWIPALWNKLAVLGLGEILGRPYRHIPDEVLLQILSKLPAKSVLRCRCVCRRWKALTSTQEFAQLHFPHSVPVVIVVRQREADGEQKEIYLVDTCESTEETATPQSNRCRISVNSVRPVSKSDRQEFSYSSNGLVIFREEFRRSTAGLEHYVLLNPLTRQKVRLITPKGLIYGIFSNPFAKDQHCLLWGGRFQRENGSMPFRIVVLGGGSNSESEQSDESQTSCCWRELYEDDDAPFSYQPRAQTPPVIVDNVLYWMVGNRYAIARQSSPSPLPRTRLAPRCAESIMKLDTKTEKFSVMPHPGPQNQYCKDDPEHSRMHLVEMDDRGFLCLCESSLFEESINIWILRHQDDGNSTRPSWIRWHRVGIDLDVDRFPFTTSRSNHNVQPVVIVGKELLLEWPNRGLFGLNLENGTVRIFDRKLEYRTNASMYAHTPSFVPLSNCEPEILMST</sequence>
<evidence type="ECO:0000313" key="4">
    <source>
        <dbReference type="RefSeq" id="XP_027114971.1"/>
    </source>
</evidence>
<reference evidence="4" key="2">
    <citation type="submission" date="2025-08" db="UniProtKB">
        <authorList>
            <consortium name="RefSeq"/>
        </authorList>
    </citation>
    <scope>IDENTIFICATION</scope>
    <source>
        <tissue evidence="4">Leaves</tissue>
    </source>
</reference>
<name>A0A6P6WK73_COFAR</name>
<dbReference type="AlphaFoldDB" id="A0A6P6WK73"/>
<organism evidence="3 4">
    <name type="scientific">Coffea arabica</name>
    <name type="common">Arabian coffee</name>
    <dbReference type="NCBI Taxonomy" id="13443"/>
    <lineage>
        <taxon>Eukaryota</taxon>
        <taxon>Viridiplantae</taxon>
        <taxon>Streptophyta</taxon>
        <taxon>Embryophyta</taxon>
        <taxon>Tracheophyta</taxon>
        <taxon>Spermatophyta</taxon>
        <taxon>Magnoliopsida</taxon>
        <taxon>eudicotyledons</taxon>
        <taxon>Gunneridae</taxon>
        <taxon>Pentapetalae</taxon>
        <taxon>asterids</taxon>
        <taxon>lamiids</taxon>
        <taxon>Gentianales</taxon>
        <taxon>Rubiaceae</taxon>
        <taxon>Ixoroideae</taxon>
        <taxon>Gardenieae complex</taxon>
        <taxon>Bertiereae - Coffeeae clade</taxon>
        <taxon>Coffeeae</taxon>
        <taxon>Coffea</taxon>
    </lineage>
</organism>
<dbReference type="Pfam" id="PF12937">
    <property type="entry name" value="F-box-like"/>
    <property type="match status" value="1"/>
</dbReference>
<dbReference type="PROSITE" id="PS50181">
    <property type="entry name" value="FBOX"/>
    <property type="match status" value="1"/>
</dbReference>
<dbReference type="PANTHER" id="PTHR31672:SF13">
    <property type="entry name" value="F-BOX PROTEIN CPR30-LIKE"/>
    <property type="match status" value="1"/>
</dbReference>
<accession>A0A6P6WK73</accession>
<feature type="transmembrane region" description="Helical" evidence="1">
    <location>
        <begin position="15"/>
        <end position="35"/>
    </location>
</feature>
<dbReference type="InterPro" id="IPR036047">
    <property type="entry name" value="F-box-like_dom_sf"/>
</dbReference>
<keyword evidence="1" id="KW-0812">Transmembrane</keyword>
<dbReference type="OrthoDB" id="1291746at2759"/>
<dbReference type="InterPro" id="IPR050796">
    <property type="entry name" value="SCF_F-box_component"/>
</dbReference>
<dbReference type="SMART" id="SM00256">
    <property type="entry name" value="FBOX"/>
    <property type="match status" value="1"/>
</dbReference>
<proteinExistence type="predicted"/>
<dbReference type="InterPro" id="IPR001810">
    <property type="entry name" value="F-box_dom"/>
</dbReference>
<keyword evidence="1" id="KW-1133">Transmembrane helix</keyword>
<protein>
    <recommendedName>
        <fullName evidence="2">F-box domain-containing protein</fullName>
    </recommendedName>
</protein>
<dbReference type="PANTHER" id="PTHR31672">
    <property type="entry name" value="BNACNNG10540D PROTEIN"/>
    <property type="match status" value="1"/>
</dbReference>
<evidence type="ECO:0000256" key="1">
    <source>
        <dbReference type="SAM" id="Phobius"/>
    </source>
</evidence>
<feature type="domain" description="F-box" evidence="2">
    <location>
        <begin position="48"/>
        <end position="93"/>
    </location>
</feature>
<evidence type="ECO:0000259" key="2">
    <source>
        <dbReference type="PROSITE" id="PS50181"/>
    </source>
</evidence>
<gene>
    <name evidence="4" type="primary">LOC113733043</name>
</gene>
<dbReference type="GeneID" id="113733043"/>